<dbReference type="AlphaFoldDB" id="A0A809RJ45"/>
<dbReference type="GO" id="GO:0008713">
    <property type="term" value="F:ADP-heptose-lipopolysaccharide heptosyltransferase activity"/>
    <property type="evidence" value="ECO:0007669"/>
    <property type="project" value="TreeGrafter"/>
</dbReference>
<gene>
    <name evidence="3" type="ORF">SFSGTM_15620</name>
</gene>
<dbReference type="RefSeq" id="WP_162084707.1">
    <property type="nucleotide sequence ID" value="NZ_AP021881.1"/>
</dbReference>
<keyword evidence="1" id="KW-0328">Glycosyltransferase</keyword>
<evidence type="ECO:0000313" key="3">
    <source>
        <dbReference type="EMBL" id="BBP00854.1"/>
    </source>
</evidence>
<proteinExistence type="predicted"/>
<reference evidence="4" key="1">
    <citation type="submission" date="2019-11" db="EMBL/GenBank/DDBJ databases">
        <title>Isolation and characterization of a novel species in the genus Sulfuriferula.</title>
        <authorList>
            <person name="Mochizuki J."/>
            <person name="Kojima H."/>
            <person name="Fukui M."/>
        </authorList>
    </citation>
    <scope>NUCLEOTIDE SEQUENCE [LARGE SCALE GENOMIC DNA]</scope>
    <source>
        <strain evidence="4">SGTM</strain>
    </source>
</reference>
<organism evidence="3 4">
    <name type="scientific">Sulfuriferula nivalis</name>
    <dbReference type="NCBI Taxonomy" id="2675298"/>
    <lineage>
        <taxon>Bacteria</taxon>
        <taxon>Pseudomonadati</taxon>
        <taxon>Pseudomonadota</taxon>
        <taxon>Betaproteobacteria</taxon>
        <taxon>Nitrosomonadales</taxon>
        <taxon>Sulfuricellaceae</taxon>
        <taxon>Sulfuriferula</taxon>
    </lineage>
</organism>
<dbReference type="InterPro" id="IPR002201">
    <property type="entry name" value="Glyco_trans_9"/>
</dbReference>
<name>A0A809RJ45_9PROT</name>
<dbReference type="GO" id="GO:0009244">
    <property type="term" value="P:lipopolysaccharide core region biosynthetic process"/>
    <property type="evidence" value="ECO:0007669"/>
    <property type="project" value="TreeGrafter"/>
</dbReference>
<protein>
    <recommendedName>
        <fullName evidence="5">ADP-heptose--lipooligosaccharide heptosyltransferase II</fullName>
    </recommendedName>
</protein>
<dbReference type="InterPro" id="IPR051199">
    <property type="entry name" value="LPS_LOS_Heptosyltrfase"/>
</dbReference>
<evidence type="ECO:0000256" key="2">
    <source>
        <dbReference type="ARBA" id="ARBA00022679"/>
    </source>
</evidence>
<dbReference type="KEGG" id="sniv:SFSGTM_15620"/>
<dbReference type="PANTHER" id="PTHR30160">
    <property type="entry name" value="TETRAACYLDISACCHARIDE 4'-KINASE-RELATED"/>
    <property type="match status" value="1"/>
</dbReference>
<keyword evidence="2" id="KW-0808">Transferase</keyword>
<dbReference type="Proteomes" id="UP000463939">
    <property type="component" value="Chromosome"/>
</dbReference>
<dbReference type="CDD" id="cd03789">
    <property type="entry name" value="GT9_LPS_heptosyltransferase"/>
    <property type="match status" value="1"/>
</dbReference>
<sequence length="362" mass="40420">MPLDLPSDPSIRRILIIKWSALGDLIMATSLMEDVAQAFPHAQIDLNTLPPWHKLFEGDPRFTQITHVNVRQRKGKLPAMWQWMQTVRRGQYDLIIDLQTTDRSRYMLGLLRLTGGAARYLIGNRLCWPYHISTPGDFTDPNPAQRIRAGLNLAGIATTHPRPVLHIPTNNQLRADALMQTHGLQENRYALFFPGCQAAGYLKRWGEEKYADLARTLLQGEVDHVVLIGGKDEIEDCKRITELVGQGAVNLCGVTEILDIIPLANKAKFMFGNDTGTAHIASASSKPMVIICGPTDPHRVKPLGDNVVALQAELSCMNCYCKHPCEHHSCMKAINTDHVMAMLQYHHAEVVMIKPQQGLSDS</sequence>
<accession>A0A809RJ45</accession>
<evidence type="ECO:0000256" key="1">
    <source>
        <dbReference type="ARBA" id="ARBA00022676"/>
    </source>
</evidence>
<dbReference type="SUPFAM" id="SSF53756">
    <property type="entry name" value="UDP-Glycosyltransferase/glycogen phosphorylase"/>
    <property type="match status" value="1"/>
</dbReference>
<dbReference type="Gene3D" id="3.40.50.2000">
    <property type="entry name" value="Glycogen Phosphorylase B"/>
    <property type="match status" value="2"/>
</dbReference>
<dbReference type="Pfam" id="PF01075">
    <property type="entry name" value="Glyco_transf_9"/>
    <property type="match status" value="1"/>
</dbReference>
<evidence type="ECO:0000313" key="4">
    <source>
        <dbReference type="Proteomes" id="UP000463939"/>
    </source>
</evidence>
<dbReference type="EMBL" id="AP021881">
    <property type="protein sequence ID" value="BBP00854.1"/>
    <property type="molecule type" value="Genomic_DNA"/>
</dbReference>
<evidence type="ECO:0008006" key="5">
    <source>
        <dbReference type="Google" id="ProtNLM"/>
    </source>
</evidence>
<dbReference type="GO" id="GO:0005829">
    <property type="term" value="C:cytosol"/>
    <property type="evidence" value="ECO:0007669"/>
    <property type="project" value="TreeGrafter"/>
</dbReference>
<keyword evidence="4" id="KW-1185">Reference proteome</keyword>